<gene>
    <name evidence="1" type="ORF">J5Y10_19695</name>
</gene>
<reference evidence="1" key="1">
    <citation type="submission" date="2021-03" db="EMBL/GenBank/DDBJ databases">
        <authorList>
            <person name="So Y."/>
        </authorList>
    </citation>
    <scope>NUCLEOTIDE SEQUENCE</scope>
    <source>
        <strain evidence="1">SG15</strain>
    </source>
</reference>
<protein>
    <submittedName>
        <fullName evidence="1">PqqD family protein</fullName>
    </submittedName>
</protein>
<name>A0A940N2V7_9PROT</name>
<proteinExistence type="predicted"/>
<dbReference type="Proteomes" id="UP000677537">
    <property type="component" value="Unassembled WGS sequence"/>
</dbReference>
<sequence length="141" mass="14653">MGGDLDMLFGPAGPGIISRDFGDEMVVANLDTGIFYSLGGSASRIWSGLNSGYTGRQIAASFPQDAAASVSEFLAQLLAEGLLVPAEAPVLNPRGLPGTPTFDAPTLERFDDLQGLLLIDPIHDVGEAGWPLLPQTAIAAE</sequence>
<dbReference type="EMBL" id="JAGIZA010000013">
    <property type="protein sequence ID" value="MBP0495016.1"/>
    <property type="molecule type" value="Genomic_DNA"/>
</dbReference>
<dbReference type="InterPro" id="IPR008792">
    <property type="entry name" value="PQQD"/>
</dbReference>
<comment type="caution">
    <text evidence="1">The sequence shown here is derived from an EMBL/GenBank/DDBJ whole genome shotgun (WGS) entry which is preliminary data.</text>
</comment>
<accession>A0A940N2V7</accession>
<keyword evidence="2" id="KW-1185">Reference proteome</keyword>
<dbReference type="RefSeq" id="WP_209375813.1">
    <property type="nucleotide sequence ID" value="NZ_JAGIZA010000013.1"/>
</dbReference>
<organism evidence="1 2">
    <name type="scientific">Roseomonas indoligenes</name>
    <dbReference type="NCBI Taxonomy" id="2820811"/>
    <lineage>
        <taxon>Bacteria</taxon>
        <taxon>Pseudomonadati</taxon>
        <taxon>Pseudomonadota</taxon>
        <taxon>Alphaproteobacteria</taxon>
        <taxon>Acetobacterales</taxon>
        <taxon>Roseomonadaceae</taxon>
        <taxon>Roseomonas</taxon>
    </lineage>
</organism>
<dbReference type="AlphaFoldDB" id="A0A940N2V7"/>
<evidence type="ECO:0000313" key="1">
    <source>
        <dbReference type="EMBL" id="MBP0495016.1"/>
    </source>
</evidence>
<evidence type="ECO:0000313" key="2">
    <source>
        <dbReference type="Proteomes" id="UP000677537"/>
    </source>
</evidence>
<dbReference type="Pfam" id="PF05402">
    <property type="entry name" value="PqqD"/>
    <property type="match status" value="1"/>
</dbReference>